<organism evidence="2 3">
    <name type="scientific">Punica granatum</name>
    <name type="common">Pomegranate</name>
    <dbReference type="NCBI Taxonomy" id="22663"/>
    <lineage>
        <taxon>Eukaryota</taxon>
        <taxon>Viridiplantae</taxon>
        <taxon>Streptophyta</taxon>
        <taxon>Embryophyta</taxon>
        <taxon>Tracheophyta</taxon>
        <taxon>Spermatophyta</taxon>
        <taxon>Magnoliopsida</taxon>
        <taxon>eudicotyledons</taxon>
        <taxon>Gunneridae</taxon>
        <taxon>Pentapetalae</taxon>
        <taxon>rosids</taxon>
        <taxon>malvids</taxon>
        <taxon>Myrtales</taxon>
        <taxon>Lythraceae</taxon>
        <taxon>Punica</taxon>
    </lineage>
</organism>
<evidence type="ECO:0000313" key="3">
    <source>
        <dbReference type="Proteomes" id="UP000233551"/>
    </source>
</evidence>
<comment type="caution">
    <text evidence="2">The sequence shown here is derived from an EMBL/GenBank/DDBJ whole genome shotgun (WGS) entry which is preliminary data.</text>
</comment>
<sequence length="158" mass="16979">MWGKKGRRDRGLRPRSLVPTEDASDLGGGVGVADWRSRPRIDRGFQVKGPRLIQDRGHQSVTPTPPPRSPASSVGIGDLGGGVGVVDWRPQSQIDRGPLTWNPRSIRGQGLQSATPTPPPRSRASSVGTSDLGGGVGVSDWQPQPLFPSRFSFRTKIK</sequence>
<evidence type="ECO:0000313" key="2">
    <source>
        <dbReference type="EMBL" id="PKI63793.1"/>
    </source>
</evidence>
<dbReference type="EMBL" id="PGOL01000868">
    <property type="protein sequence ID" value="PKI63793.1"/>
    <property type="molecule type" value="Genomic_DNA"/>
</dbReference>
<feature type="compositionally biased region" description="Basic and acidic residues" evidence="1">
    <location>
        <begin position="35"/>
        <end position="45"/>
    </location>
</feature>
<feature type="compositionally biased region" description="Basic residues" evidence="1">
    <location>
        <begin position="1"/>
        <end position="10"/>
    </location>
</feature>
<keyword evidence="3" id="KW-1185">Reference proteome</keyword>
<evidence type="ECO:0000256" key="1">
    <source>
        <dbReference type="SAM" id="MobiDB-lite"/>
    </source>
</evidence>
<protein>
    <submittedName>
        <fullName evidence="2">Uncharacterized protein</fullName>
    </submittedName>
</protein>
<dbReference type="Proteomes" id="UP000233551">
    <property type="component" value="Unassembled WGS sequence"/>
</dbReference>
<accession>A0A2I0K6Q9</accession>
<reference evidence="2 3" key="1">
    <citation type="submission" date="2017-11" db="EMBL/GenBank/DDBJ databases">
        <title>De-novo sequencing of pomegranate (Punica granatum L.) genome.</title>
        <authorList>
            <person name="Akparov Z."/>
            <person name="Amiraslanov A."/>
            <person name="Hajiyeva S."/>
            <person name="Abbasov M."/>
            <person name="Kaur K."/>
            <person name="Hamwieh A."/>
            <person name="Solovyev V."/>
            <person name="Salamov A."/>
            <person name="Braich B."/>
            <person name="Kosarev P."/>
            <person name="Mahmoud A."/>
            <person name="Hajiyev E."/>
            <person name="Babayeva S."/>
            <person name="Izzatullayeva V."/>
            <person name="Mammadov A."/>
            <person name="Mammadov A."/>
            <person name="Sharifova S."/>
            <person name="Ojaghi J."/>
            <person name="Eynullazada K."/>
            <person name="Bayramov B."/>
            <person name="Abdulazimova A."/>
            <person name="Shahmuradov I."/>
        </authorList>
    </citation>
    <scope>NUCLEOTIDE SEQUENCE [LARGE SCALE GENOMIC DNA]</scope>
    <source>
        <strain evidence="3">cv. AG2017</strain>
        <tissue evidence="2">Leaf</tissue>
    </source>
</reference>
<name>A0A2I0K6Q9_PUNGR</name>
<feature type="region of interest" description="Disordered" evidence="1">
    <location>
        <begin position="1"/>
        <end position="158"/>
    </location>
</feature>
<gene>
    <name evidence="2" type="ORF">CRG98_015777</name>
</gene>
<proteinExistence type="predicted"/>
<dbReference type="AlphaFoldDB" id="A0A2I0K6Q9"/>